<evidence type="ECO:0000313" key="5">
    <source>
        <dbReference type="Proteomes" id="UP000177478"/>
    </source>
</evidence>
<comment type="pathway">
    <text evidence="3">Carbohydrate biosynthesis; gluconeogenesis.</text>
</comment>
<dbReference type="InterPro" id="IPR013785">
    <property type="entry name" value="Aldolase_TIM"/>
</dbReference>
<dbReference type="AlphaFoldDB" id="A0A1F8G3E4"/>
<evidence type="ECO:0000256" key="1">
    <source>
        <dbReference type="ARBA" id="ARBA00007422"/>
    </source>
</evidence>
<name>A0A1F8G3E4_9BACT</name>
<comment type="subunit">
    <text evidence="3">Homodimer.</text>
</comment>
<sequence length="263" mass="28535">MEKLIIANWKAHPETLAEGRVLYSAELALAEKYASVKTVICPPVEMVKELSEIDSKHLGSQDVFWQPDEDNYGVRYVLVGHSDRRYPSSGAGDTNEVINAKIRVALASKATPILLVGERNKGDDRELVLSEQLSKSLSSLSPDELGKILICYEPVWAISRPAPEIAPAFGKLGQVPVGISDEFQQKGNLGSGTFYHSDTPENILIVATIIKQITGAETILYGGSVNSQNVADFLQHSEISGVVVGEASLDATEFENILQVVSK</sequence>
<dbReference type="GO" id="GO:0006094">
    <property type="term" value="P:gluconeogenesis"/>
    <property type="evidence" value="ECO:0007669"/>
    <property type="project" value="UniProtKB-UniPathway"/>
</dbReference>
<comment type="subcellular location">
    <subcellularLocation>
        <location evidence="3">Cytoplasm</location>
    </subcellularLocation>
</comment>
<dbReference type="GO" id="GO:0006096">
    <property type="term" value="P:glycolytic process"/>
    <property type="evidence" value="ECO:0007669"/>
    <property type="project" value="UniProtKB-UniPathway"/>
</dbReference>
<dbReference type="Gene3D" id="3.20.20.70">
    <property type="entry name" value="Aldolase class I"/>
    <property type="match status" value="1"/>
</dbReference>
<evidence type="ECO:0000256" key="3">
    <source>
        <dbReference type="RuleBase" id="RU363013"/>
    </source>
</evidence>
<dbReference type="EMBL" id="MGKD01000024">
    <property type="protein sequence ID" value="OGN19049.1"/>
    <property type="molecule type" value="Genomic_DNA"/>
</dbReference>
<keyword evidence="2 3" id="KW-0413">Isomerase</keyword>
<comment type="similarity">
    <text evidence="1 3">Belongs to the triosephosphate isomerase family.</text>
</comment>
<dbReference type="InterPro" id="IPR000652">
    <property type="entry name" value="Triosephosphate_isomerase"/>
</dbReference>
<keyword evidence="3" id="KW-0312">Gluconeogenesis</keyword>
<keyword evidence="3" id="KW-0963">Cytoplasm</keyword>
<protein>
    <recommendedName>
        <fullName evidence="3">Triosephosphate isomerase</fullName>
        <ecNumber evidence="3">5.3.1.1</ecNumber>
    </recommendedName>
</protein>
<reference evidence="4 5" key="1">
    <citation type="journal article" date="2016" name="Nat. Commun.">
        <title>Thousands of microbial genomes shed light on interconnected biogeochemical processes in an aquifer system.</title>
        <authorList>
            <person name="Anantharaman K."/>
            <person name="Brown C.T."/>
            <person name="Hug L.A."/>
            <person name="Sharon I."/>
            <person name="Castelle C.J."/>
            <person name="Probst A.J."/>
            <person name="Thomas B.C."/>
            <person name="Singh A."/>
            <person name="Wilkins M.J."/>
            <person name="Karaoz U."/>
            <person name="Brodie E.L."/>
            <person name="Williams K.H."/>
            <person name="Hubbard S.S."/>
            <person name="Banfield J.F."/>
        </authorList>
    </citation>
    <scope>NUCLEOTIDE SEQUENCE [LARGE SCALE GENOMIC DNA]</scope>
</reference>
<dbReference type="UniPathway" id="UPA00109">
    <property type="reaction ID" value="UER00189"/>
</dbReference>
<dbReference type="GO" id="GO:0046166">
    <property type="term" value="P:glyceraldehyde-3-phosphate biosynthetic process"/>
    <property type="evidence" value="ECO:0007669"/>
    <property type="project" value="TreeGrafter"/>
</dbReference>
<dbReference type="GO" id="GO:0019563">
    <property type="term" value="P:glycerol catabolic process"/>
    <property type="evidence" value="ECO:0007669"/>
    <property type="project" value="TreeGrafter"/>
</dbReference>
<dbReference type="SUPFAM" id="SSF51351">
    <property type="entry name" value="Triosephosphate isomerase (TIM)"/>
    <property type="match status" value="2"/>
</dbReference>
<gene>
    <name evidence="4" type="ORF">A3F25_02955</name>
</gene>
<dbReference type="EC" id="5.3.1.1" evidence="3"/>
<comment type="caution">
    <text evidence="4">The sequence shown here is derived from an EMBL/GenBank/DDBJ whole genome shotgun (WGS) entry which is preliminary data.</text>
</comment>
<evidence type="ECO:0000256" key="2">
    <source>
        <dbReference type="ARBA" id="ARBA00023235"/>
    </source>
</evidence>
<dbReference type="PROSITE" id="PS51440">
    <property type="entry name" value="TIM_2"/>
    <property type="match status" value="1"/>
</dbReference>
<dbReference type="InterPro" id="IPR035990">
    <property type="entry name" value="TIM_sf"/>
</dbReference>
<organism evidence="4 5">
    <name type="scientific">Candidatus Yanofskybacteria bacterium RIFCSPHIGHO2_12_FULL_45_19b</name>
    <dbReference type="NCBI Taxonomy" id="1802689"/>
    <lineage>
        <taxon>Bacteria</taxon>
        <taxon>Candidatus Yanofskyibacteriota</taxon>
    </lineage>
</organism>
<dbReference type="Proteomes" id="UP000177478">
    <property type="component" value="Unassembled WGS sequence"/>
</dbReference>
<dbReference type="GO" id="GO:0004807">
    <property type="term" value="F:triose-phosphate isomerase activity"/>
    <property type="evidence" value="ECO:0007669"/>
    <property type="project" value="UniProtKB-EC"/>
</dbReference>
<dbReference type="GO" id="GO:0005829">
    <property type="term" value="C:cytosol"/>
    <property type="evidence" value="ECO:0007669"/>
    <property type="project" value="TreeGrafter"/>
</dbReference>
<proteinExistence type="inferred from homology"/>
<comment type="catalytic activity">
    <reaction evidence="3">
        <text>D-glyceraldehyde 3-phosphate = dihydroxyacetone phosphate</text>
        <dbReference type="Rhea" id="RHEA:18585"/>
        <dbReference type="ChEBI" id="CHEBI:57642"/>
        <dbReference type="ChEBI" id="CHEBI:59776"/>
        <dbReference type="EC" id="5.3.1.1"/>
    </reaction>
</comment>
<dbReference type="STRING" id="1802689.A3F25_02955"/>
<dbReference type="PANTHER" id="PTHR21139">
    <property type="entry name" value="TRIOSEPHOSPHATE ISOMERASE"/>
    <property type="match status" value="1"/>
</dbReference>
<evidence type="ECO:0000313" key="4">
    <source>
        <dbReference type="EMBL" id="OGN19049.1"/>
    </source>
</evidence>
<dbReference type="CDD" id="cd00311">
    <property type="entry name" value="TIM"/>
    <property type="match status" value="1"/>
</dbReference>
<dbReference type="Pfam" id="PF00121">
    <property type="entry name" value="TIM"/>
    <property type="match status" value="2"/>
</dbReference>
<dbReference type="PANTHER" id="PTHR21139:SF42">
    <property type="entry name" value="TRIOSEPHOSPHATE ISOMERASE"/>
    <property type="match status" value="1"/>
</dbReference>
<comment type="pathway">
    <text evidence="3">Carbohydrate degradation; glycolysis; D-glyceraldehyde 3-phosphate from glycerone phosphate: step 1/1.</text>
</comment>
<dbReference type="UniPathway" id="UPA00138"/>
<keyword evidence="3" id="KW-0324">Glycolysis</keyword>
<accession>A0A1F8G3E4</accession>